<dbReference type="OrthoDB" id="5005866at2"/>
<evidence type="ECO:0000313" key="2">
    <source>
        <dbReference type="Proteomes" id="UP000276888"/>
    </source>
</evidence>
<name>A0A3S9W8A5_9MICO</name>
<organism evidence="1 2">
    <name type="scientific">Microbacterium lemovicicum</name>
    <dbReference type="NCBI Taxonomy" id="1072463"/>
    <lineage>
        <taxon>Bacteria</taxon>
        <taxon>Bacillati</taxon>
        <taxon>Actinomycetota</taxon>
        <taxon>Actinomycetes</taxon>
        <taxon>Micrococcales</taxon>
        <taxon>Microbacteriaceae</taxon>
        <taxon>Microbacterium</taxon>
    </lineage>
</organism>
<evidence type="ECO:0000313" key="1">
    <source>
        <dbReference type="EMBL" id="AZS36277.1"/>
    </source>
</evidence>
<keyword evidence="2" id="KW-1185">Reference proteome</keyword>
<sequence length="98" mass="10992">MSEAEQRYADLMIELVDSNDGVTEVGGDLLVHGGPFARLVGDELSVRLPPDRVEDLRTRGIVRRHHGEWVLVEDQSIWSEMARESHEFVGEPPVGKQS</sequence>
<dbReference type="RefSeq" id="WP_127094991.1">
    <property type="nucleotide sequence ID" value="NZ_CP031423.1"/>
</dbReference>
<dbReference type="EMBL" id="CP031423">
    <property type="protein sequence ID" value="AZS36277.1"/>
    <property type="molecule type" value="Genomic_DNA"/>
</dbReference>
<proteinExistence type="predicted"/>
<accession>A0A3S9W8A5</accession>
<dbReference type="Proteomes" id="UP000276888">
    <property type="component" value="Chromosome"/>
</dbReference>
<protein>
    <submittedName>
        <fullName evidence="1">Uncharacterized protein</fullName>
    </submittedName>
</protein>
<reference evidence="1 2" key="1">
    <citation type="submission" date="2018-08" db="EMBL/GenBank/DDBJ databases">
        <title>Microbacterium lemovicicum sp. nov., a bacterium isolated from a natural uranium-rich soil.</title>
        <authorList>
            <person name="ORTET P."/>
        </authorList>
    </citation>
    <scope>NUCLEOTIDE SEQUENCE [LARGE SCALE GENOMIC DNA]</scope>
    <source>
        <strain evidence="1 2">Viu22</strain>
    </source>
</reference>
<gene>
    <name evidence="1" type="ORF">CVS47_00878</name>
</gene>
<dbReference type="AlphaFoldDB" id="A0A3S9W8A5"/>
<dbReference type="KEGG" id="mlv:CVS47_00878"/>